<sequence>MGTSGTLPSEGPGIGLSTSSGAPAGGNYVPFPPKVASGPPPQQSSFLVEHLGVISAVVTIGVALISAIVFFNNMGRDIGDIKSDVKDGNNKLSELSEKTERNSSELQGVTGVIQNMQGEMRGLQIYAPANKR</sequence>
<evidence type="ECO:0000313" key="3">
    <source>
        <dbReference type="EMBL" id="CAB3798811.1"/>
    </source>
</evidence>
<reference evidence="3 4" key="1">
    <citation type="submission" date="2020-04" db="EMBL/GenBank/DDBJ databases">
        <authorList>
            <person name="De Canck E."/>
        </authorList>
    </citation>
    <scope>NUCLEOTIDE SEQUENCE [LARGE SCALE GENOMIC DNA]</scope>
    <source>
        <strain evidence="3 4">LMG 28138</strain>
    </source>
</reference>
<proteinExistence type="predicted"/>
<keyword evidence="2" id="KW-0812">Transmembrane</keyword>
<name>A0A6S7BHG8_9BURK</name>
<accession>A0A6S7BHG8</accession>
<evidence type="ECO:0000256" key="2">
    <source>
        <dbReference type="SAM" id="Phobius"/>
    </source>
</evidence>
<feature type="region of interest" description="Disordered" evidence="1">
    <location>
        <begin position="1"/>
        <end position="42"/>
    </location>
</feature>
<keyword evidence="2" id="KW-1133">Transmembrane helix</keyword>
<dbReference type="Proteomes" id="UP000494115">
    <property type="component" value="Unassembled WGS sequence"/>
</dbReference>
<evidence type="ECO:0000313" key="4">
    <source>
        <dbReference type="Proteomes" id="UP000494115"/>
    </source>
</evidence>
<organism evidence="3 4">
    <name type="scientific">Pararobbsia alpina</name>
    <dbReference type="NCBI Taxonomy" id="621374"/>
    <lineage>
        <taxon>Bacteria</taxon>
        <taxon>Pseudomonadati</taxon>
        <taxon>Pseudomonadota</taxon>
        <taxon>Betaproteobacteria</taxon>
        <taxon>Burkholderiales</taxon>
        <taxon>Burkholderiaceae</taxon>
        <taxon>Pararobbsia</taxon>
    </lineage>
</organism>
<dbReference type="EMBL" id="CADIKM010000031">
    <property type="protein sequence ID" value="CAB3798811.1"/>
    <property type="molecule type" value="Genomic_DNA"/>
</dbReference>
<protein>
    <submittedName>
        <fullName evidence="3">Uncharacterized protein</fullName>
    </submittedName>
</protein>
<gene>
    <name evidence="3" type="ORF">LMG28138_04530</name>
</gene>
<keyword evidence="2" id="KW-0472">Membrane</keyword>
<feature type="compositionally biased region" description="Pro residues" evidence="1">
    <location>
        <begin position="30"/>
        <end position="42"/>
    </location>
</feature>
<evidence type="ECO:0000256" key="1">
    <source>
        <dbReference type="SAM" id="MobiDB-lite"/>
    </source>
</evidence>
<dbReference type="AlphaFoldDB" id="A0A6S7BHG8"/>
<feature type="transmembrane region" description="Helical" evidence="2">
    <location>
        <begin position="51"/>
        <end position="72"/>
    </location>
</feature>
<keyword evidence="4" id="KW-1185">Reference proteome</keyword>